<evidence type="ECO:0000313" key="3">
    <source>
        <dbReference type="EMBL" id="KAL0476669.1"/>
    </source>
</evidence>
<organism evidence="3 4">
    <name type="scientific">Acrasis kona</name>
    <dbReference type="NCBI Taxonomy" id="1008807"/>
    <lineage>
        <taxon>Eukaryota</taxon>
        <taxon>Discoba</taxon>
        <taxon>Heterolobosea</taxon>
        <taxon>Tetramitia</taxon>
        <taxon>Eutetramitia</taxon>
        <taxon>Acrasidae</taxon>
        <taxon>Acrasis</taxon>
    </lineage>
</organism>
<reference evidence="3 4" key="1">
    <citation type="submission" date="2024-03" db="EMBL/GenBank/DDBJ databases">
        <title>The Acrasis kona genome and developmental transcriptomes reveal deep origins of eukaryotic multicellular pathways.</title>
        <authorList>
            <person name="Sheikh S."/>
            <person name="Fu C.-J."/>
            <person name="Brown M.W."/>
            <person name="Baldauf S.L."/>
        </authorList>
    </citation>
    <scope>NUCLEOTIDE SEQUENCE [LARGE SCALE GENOMIC DNA]</scope>
    <source>
        <strain evidence="3 4">ATCC MYA-3509</strain>
    </source>
</reference>
<dbReference type="GO" id="GO:0099122">
    <property type="term" value="F:RNA polymerase II C-terminal domain binding"/>
    <property type="evidence" value="ECO:0007669"/>
    <property type="project" value="InterPro"/>
</dbReference>
<feature type="domain" description="PCIF1 WW" evidence="2">
    <location>
        <begin position="191"/>
        <end position="373"/>
    </location>
</feature>
<dbReference type="Proteomes" id="UP001431209">
    <property type="component" value="Unassembled WGS sequence"/>
</dbReference>
<dbReference type="InterPro" id="IPR039881">
    <property type="entry name" value="PCIF1-like"/>
</dbReference>
<sequence>MERRTIDKSSNPDPLLPTLTEPYVGPSLFREMSEDVPIKVHMMPKTLEDAINNFETYLKSTEVMCENIQKDKVEDAEKLTQQELQDINDQIKEARDYIYDRSSITIQSVVDKLKSLQKKSGLLLQQKLKTPIERVCTDLAKLCDTYAKDIKKIKENSSPLLVITKREHSVVNIEIQGWDENLTMNASHFNKLIQLYNVWVNRRKSRSRSYYDYTDSHLKNCIARLILRYHTFFGTESYHGVGLQGAITPRTFQYLSRHFDVTMECFASPLNCYYPQFCSAFIDTDRFFGSCGSFFDFYPQSGSFEANPPFTEEIMNKMVDHMEELLGATDLPLSFIIFVPNWTDCSPIIRLSESKYSTKVLILNAKEHRYVTGAQHKELRPHRLEYDSVHETKVAFLQNKAGSDKWKPTDSKIEDMKRVLANESASQWE</sequence>
<dbReference type="EMBL" id="JAOPGA020000078">
    <property type="protein sequence ID" value="KAL0476669.1"/>
    <property type="molecule type" value="Genomic_DNA"/>
</dbReference>
<dbReference type="AlphaFoldDB" id="A0AAW2YJ55"/>
<proteinExistence type="predicted"/>
<accession>A0AAW2YJ55</accession>
<name>A0AAW2YJ55_9EUKA</name>
<evidence type="ECO:0000259" key="2">
    <source>
        <dbReference type="Pfam" id="PF12237"/>
    </source>
</evidence>
<evidence type="ECO:0000313" key="4">
    <source>
        <dbReference type="Proteomes" id="UP001431209"/>
    </source>
</evidence>
<dbReference type="PANTHER" id="PTHR21727">
    <property type="entry name" value="PHOSPHORYLATED CTD INTERACTING FACTOR 1"/>
    <property type="match status" value="1"/>
</dbReference>
<dbReference type="InterPro" id="IPR022035">
    <property type="entry name" value="PCIF1_WW"/>
</dbReference>
<keyword evidence="4" id="KW-1185">Reference proteome</keyword>
<dbReference type="GO" id="GO:0005634">
    <property type="term" value="C:nucleus"/>
    <property type="evidence" value="ECO:0007669"/>
    <property type="project" value="TreeGrafter"/>
</dbReference>
<gene>
    <name evidence="3" type="ORF">AKO1_006210</name>
</gene>
<protein>
    <recommendedName>
        <fullName evidence="2">PCIF1 WW domain-containing protein</fullName>
    </recommendedName>
</protein>
<dbReference type="PANTHER" id="PTHR21727:SF0">
    <property type="entry name" value="MRNA (2'-O-METHYLADENOSINE-N(6)-)-METHYLTRANSFERASE"/>
    <property type="match status" value="1"/>
</dbReference>
<comment type="caution">
    <text evidence="3">The sequence shown here is derived from an EMBL/GenBank/DDBJ whole genome shotgun (WGS) entry which is preliminary data.</text>
</comment>
<dbReference type="GO" id="GO:0016422">
    <property type="term" value="F:mRNA (2'-O-methyladenosine-N6-)-methyltransferase activity"/>
    <property type="evidence" value="ECO:0007669"/>
    <property type="project" value="InterPro"/>
</dbReference>
<dbReference type="Pfam" id="PF12237">
    <property type="entry name" value="PCIF1_WW"/>
    <property type="match status" value="1"/>
</dbReference>
<evidence type="ECO:0000256" key="1">
    <source>
        <dbReference type="SAM" id="MobiDB-lite"/>
    </source>
</evidence>
<feature type="region of interest" description="Disordered" evidence="1">
    <location>
        <begin position="1"/>
        <end position="21"/>
    </location>
</feature>